<keyword evidence="4" id="KW-0805">Transcription regulation</keyword>
<keyword evidence="3" id="KW-0862">Zinc</keyword>
<reference evidence="11" key="1">
    <citation type="journal article" date="2013" name="Nat. Genet.">
        <title>The Capsella rubella genome and the genomic consequences of rapid mating system evolution.</title>
        <authorList>
            <person name="Slotte T."/>
            <person name="Hazzouri K.M."/>
            <person name="Agren J.A."/>
            <person name="Koenig D."/>
            <person name="Maumus F."/>
            <person name="Guo Y.L."/>
            <person name="Steige K."/>
            <person name="Platts A.E."/>
            <person name="Escobar J.S."/>
            <person name="Newman L.K."/>
            <person name="Wang W."/>
            <person name="Mandakova T."/>
            <person name="Vello E."/>
            <person name="Smith L.M."/>
            <person name="Henz S.R."/>
            <person name="Steffen J."/>
            <person name="Takuno S."/>
            <person name="Brandvain Y."/>
            <person name="Coop G."/>
            <person name="Andolfatto P."/>
            <person name="Hu T.T."/>
            <person name="Blanchette M."/>
            <person name="Clark R.M."/>
            <person name="Quesneville H."/>
            <person name="Nordborg M."/>
            <person name="Gaut B.S."/>
            <person name="Lysak M.A."/>
            <person name="Jenkins J."/>
            <person name="Grimwood J."/>
            <person name="Chapman J."/>
            <person name="Prochnik S."/>
            <person name="Shu S."/>
            <person name="Rokhsar D."/>
            <person name="Schmutz J."/>
            <person name="Weigel D."/>
            <person name="Wright S.I."/>
        </authorList>
    </citation>
    <scope>NUCLEOTIDE SEQUENCE [LARGE SCALE GENOMIC DNA]</scope>
    <source>
        <strain evidence="11">cv. Monte Gargano</strain>
    </source>
</reference>
<dbReference type="GO" id="GO:0043565">
    <property type="term" value="F:sequence-specific DNA binding"/>
    <property type="evidence" value="ECO:0007669"/>
    <property type="project" value="InterPro"/>
</dbReference>
<evidence type="ECO:0000313" key="10">
    <source>
        <dbReference type="EMBL" id="EOA33107.1"/>
    </source>
</evidence>
<feature type="region of interest" description="Disordered" evidence="8">
    <location>
        <begin position="23"/>
        <end position="62"/>
    </location>
</feature>
<evidence type="ECO:0000256" key="2">
    <source>
        <dbReference type="ARBA" id="ARBA00022771"/>
    </source>
</evidence>
<keyword evidence="2 7" id="KW-0863">Zinc-finger</keyword>
<evidence type="ECO:0000256" key="5">
    <source>
        <dbReference type="ARBA" id="ARBA00023125"/>
    </source>
</evidence>
<evidence type="ECO:0000256" key="6">
    <source>
        <dbReference type="ARBA" id="ARBA00023163"/>
    </source>
</evidence>
<feature type="compositionally biased region" description="Low complexity" evidence="8">
    <location>
        <begin position="23"/>
        <end position="37"/>
    </location>
</feature>
<organism evidence="10 11">
    <name type="scientific">Capsella rubella</name>
    <dbReference type="NCBI Taxonomy" id="81985"/>
    <lineage>
        <taxon>Eukaryota</taxon>
        <taxon>Viridiplantae</taxon>
        <taxon>Streptophyta</taxon>
        <taxon>Embryophyta</taxon>
        <taxon>Tracheophyta</taxon>
        <taxon>Spermatophyta</taxon>
        <taxon>Magnoliopsida</taxon>
        <taxon>eudicotyledons</taxon>
        <taxon>Gunneridae</taxon>
        <taxon>Pentapetalae</taxon>
        <taxon>rosids</taxon>
        <taxon>malvids</taxon>
        <taxon>Brassicales</taxon>
        <taxon>Brassicaceae</taxon>
        <taxon>Camelineae</taxon>
        <taxon>Capsella</taxon>
    </lineage>
</organism>
<evidence type="ECO:0000256" key="7">
    <source>
        <dbReference type="PROSITE-ProRule" id="PRU00094"/>
    </source>
</evidence>
<dbReference type="KEGG" id="crb:17892793"/>
<dbReference type="Proteomes" id="UP000029121">
    <property type="component" value="Unassembled WGS sequence"/>
</dbReference>
<dbReference type="InterPro" id="IPR013088">
    <property type="entry name" value="Znf_NHR/GATA"/>
</dbReference>
<evidence type="ECO:0000256" key="8">
    <source>
        <dbReference type="SAM" id="MobiDB-lite"/>
    </source>
</evidence>
<dbReference type="InterPro" id="IPR000679">
    <property type="entry name" value="Znf_GATA"/>
</dbReference>
<proteinExistence type="predicted"/>
<keyword evidence="1" id="KW-0479">Metal-binding</keyword>
<dbReference type="Pfam" id="PF00320">
    <property type="entry name" value="GATA"/>
    <property type="match status" value="1"/>
</dbReference>
<dbReference type="PANTHER" id="PTHR47255:SF4">
    <property type="entry name" value="GATA ZINC FINGER DOMAIN-CONTAINING PROTEIN 12"/>
    <property type="match status" value="1"/>
</dbReference>
<evidence type="ECO:0000256" key="1">
    <source>
        <dbReference type="ARBA" id="ARBA00022723"/>
    </source>
</evidence>
<feature type="domain" description="GATA-type" evidence="9">
    <location>
        <begin position="192"/>
        <end position="220"/>
    </location>
</feature>
<dbReference type="eggNOG" id="KOG1601">
    <property type="taxonomic scope" value="Eukaryota"/>
</dbReference>
<accession>R0GBK1</accession>
<evidence type="ECO:0000313" key="11">
    <source>
        <dbReference type="Proteomes" id="UP000029121"/>
    </source>
</evidence>
<dbReference type="SUPFAM" id="SSF57716">
    <property type="entry name" value="Glucocorticoid receptor-like (DNA-binding domain)"/>
    <property type="match status" value="1"/>
</dbReference>
<gene>
    <name evidence="10" type="ORF">CARUB_v10016445mg</name>
</gene>
<feature type="compositionally biased region" description="Basic and acidic residues" evidence="8">
    <location>
        <begin position="40"/>
        <end position="57"/>
    </location>
</feature>
<dbReference type="InterPro" id="IPR052138">
    <property type="entry name" value="GATA_ZnFinger_Domain"/>
</dbReference>
<dbReference type="STRING" id="81985.R0GBK1"/>
<dbReference type="PANTHER" id="PTHR47255">
    <property type="entry name" value="GATA TRANSCRIPTION FACTOR 22-RELATED"/>
    <property type="match status" value="1"/>
</dbReference>
<dbReference type="EMBL" id="KB870807">
    <property type="protein sequence ID" value="EOA33107.1"/>
    <property type="molecule type" value="Genomic_DNA"/>
</dbReference>
<keyword evidence="6" id="KW-0804">Transcription</keyword>
<dbReference type="GO" id="GO:0006355">
    <property type="term" value="P:regulation of DNA-templated transcription"/>
    <property type="evidence" value="ECO:0007669"/>
    <property type="project" value="InterPro"/>
</dbReference>
<dbReference type="SMART" id="SM00401">
    <property type="entry name" value="ZnF_GATA"/>
    <property type="match status" value="1"/>
</dbReference>
<keyword evidence="11" id="KW-1185">Reference proteome</keyword>
<dbReference type="PROSITE" id="PS50114">
    <property type="entry name" value="GATA_ZN_FINGER_2"/>
    <property type="match status" value="1"/>
</dbReference>
<dbReference type="OrthoDB" id="2162994at2759"/>
<evidence type="ECO:0000259" key="9">
    <source>
        <dbReference type="PROSITE" id="PS50114"/>
    </source>
</evidence>
<dbReference type="Gene3D" id="3.30.50.10">
    <property type="entry name" value="Erythroid Transcription Factor GATA-1, subunit A"/>
    <property type="match status" value="1"/>
</dbReference>
<evidence type="ECO:0000256" key="4">
    <source>
        <dbReference type="ARBA" id="ARBA00023015"/>
    </source>
</evidence>
<protein>
    <recommendedName>
        <fullName evidence="9">GATA-type domain-containing protein</fullName>
    </recommendedName>
</protein>
<dbReference type="AlphaFoldDB" id="R0GBK1"/>
<name>R0GBK1_9BRAS</name>
<keyword evidence="5" id="KW-0238">DNA-binding</keyword>
<dbReference type="GO" id="GO:0008270">
    <property type="term" value="F:zinc ion binding"/>
    <property type="evidence" value="ECO:0007669"/>
    <property type="project" value="UniProtKB-KW"/>
</dbReference>
<sequence>MDNDLDLTLKLGLPNSTVETNLSLNTSTTTSTITTDQDTNDDRREDNNNNDGGRGDKNNNGGGEVFNLCRAIWGDNKVSNDEGARRSNVDMNIRVYNYIFQQFAGAPNTLNFDTYPMPPPPGSAPAPVTRPEREAYVLIDVPASRAQRNNAMLMANAWSESPSSYGKRLRVGCDGGYCGGRAEGPRKCTNKNCNALTTPMWRRGPLGPKSLCNACGIKFRKEQERKAKRN</sequence>
<dbReference type="CDD" id="cd00202">
    <property type="entry name" value="ZnF_GATA"/>
    <property type="match status" value="1"/>
</dbReference>
<evidence type="ECO:0000256" key="3">
    <source>
        <dbReference type="ARBA" id="ARBA00022833"/>
    </source>
</evidence>